<dbReference type="GO" id="GO:0005741">
    <property type="term" value="C:mitochondrial outer membrane"/>
    <property type="evidence" value="ECO:0007669"/>
    <property type="project" value="UniProtKB-SubCell"/>
</dbReference>
<name>A0A060T7X3_BLAAD</name>
<evidence type="ECO:0000256" key="5">
    <source>
        <dbReference type="ARBA" id="ARBA00022679"/>
    </source>
</evidence>
<evidence type="ECO:0000256" key="13">
    <source>
        <dbReference type="SAM" id="MobiDB-lite"/>
    </source>
</evidence>
<dbReference type="Pfam" id="PF00291">
    <property type="entry name" value="PALP"/>
    <property type="match status" value="1"/>
</dbReference>
<dbReference type="EMBL" id="HG937693">
    <property type="protein sequence ID" value="CDP35271.1"/>
    <property type="molecule type" value="Genomic_DNA"/>
</dbReference>
<dbReference type="InterPro" id="IPR036052">
    <property type="entry name" value="TrpB-like_PALP_sf"/>
</dbReference>
<keyword evidence="5" id="KW-0808">Transferase</keyword>
<comment type="similarity">
    <text evidence="3">Belongs to the cysteine synthase/cystathionine beta-synthase family.</text>
</comment>
<evidence type="ECO:0000256" key="1">
    <source>
        <dbReference type="ARBA" id="ARBA00001933"/>
    </source>
</evidence>
<dbReference type="InterPro" id="IPR001216">
    <property type="entry name" value="P-phosphate_BS"/>
</dbReference>
<evidence type="ECO:0000256" key="8">
    <source>
        <dbReference type="ARBA" id="ARBA00022989"/>
    </source>
</evidence>
<reference evidence="16" key="1">
    <citation type="submission" date="2014-02" db="EMBL/GenBank/DDBJ databases">
        <authorList>
            <person name="Genoscope - CEA"/>
        </authorList>
    </citation>
    <scope>NUCLEOTIDE SEQUENCE</scope>
    <source>
        <strain evidence="16">LS3</strain>
    </source>
</reference>
<evidence type="ECO:0000256" key="2">
    <source>
        <dbReference type="ARBA" id="ARBA00004572"/>
    </source>
</evidence>
<sequence>MSRGLGVGLGVGLGIGLGLGLGIGLSWGWGHNGGDKIKVGIDSLIGDTPLVEIRSLSKETGCRILAKMEMTNPGGSAKDRVALAIIEFAERNGLLTPHVGDVVFEGTSGSTGISLAMLCRARGYEAHIVVPDDTSLEKVSLLEMLGAVVHKVRPASIVDKDQYVNYARRAAQTINDDANDPRKALFVDQFENECNWRAHYTHTGPEIIKQCGKQGLDAFVTGAGTGGTISGVGLYLKSTVPNVRIVLADPQGSGFYNKVKYGIMYDSREKEGTRRRHQVDTVVEGIGLNRITRNFEAGLLAIDEAFRVDDNQAINMAKYLVENDGLFVGSSSAVNCVAAYKYAKQLGPGHTIVTVICDSGTRHLSKFWKLPGSPQLPSPSDIDATNPSRPVGGSP</sequence>
<dbReference type="InterPro" id="IPR001926">
    <property type="entry name" value="TrpB-like_PALP"/>
</dbReference>
<dbReference type="Gene3D" id="3.40.50.1100">
    <property type="match status" value="2"/>
</dbReference>
<feature type="domain" description="Tryptophan synthase beta chain-like PALP" evidence="15">
    <location>
        <begin position="42"/>
        <end position="358"/>
    </location>
</feature>
<evidence type="ECO:0000256" key="7">
    <source>
        <dbReference type="ARBA" id="ARBA00022787"/>
    </source>
</evidence>
<dbReference type="PROSITE" id="PS00901">
    <property type="entry name" value="CYS_SYNTHASE"/>
    <property type="match status" value="1"/>
</dbReference>
<organism evidence="16">
    <name type="scientific">Blastobotrys adeninivorans</name>
    <name type="common">Yeast</name>
    <name type="synonym">Arxula adeninivorans</name>
    <dbReference type="NCBI Taxonomy" id="409370"/>
    <lineage>
        <taxon>Eukaryota</taxon>
        <taxon>Fungi</taxon>
        <taxon>Dikarya</taxon>
        <taxon>Ascomycota</taxon>
        <taxon>Saccharomycotina</taxon>
        <taxon>Dipodascomycetes</taxon>
        <taxon>Dipodascales</taxon>
        <taxon>Trichomonascaceae</taxon>
        <taxon>Blastobotrys</taxon>
    </lineage>
</organism>
<evidence type="ECO:0000259" key="15">
    <source>
        <dbReference type="Pfam" id="PF00291"/>
    </source>
</evidence>
<evidence type="ECO:0000256" key="12">
    <source>
        <dbReference type="ARBA" id="ARBA00078545"/>
    </source>
</evidence>
<feature type="transmembrane region" description="Helical" evidence="14">
    <location>
        <begin position="7"/>
        <end position="29"/>
    </location>
</feature>
<comment type="cofactor">
    <cofactor evidence="1">
        <name>pyridoxal 5'-phosphate</name>
        <dbReference type="ChEBI" id="CHEBI:597326"/>
    </cofactor>
</comment>
<comment type="subcellular location">
    <subcellularLocation>
        <location evidence="2">Mitochondrion outer membrane</location>
        <topology evidence="2">Single-pass membrane protein</topology>
    </subcellularLocation>
</comment>
<proteinExistence type="inferred from homology"/>
<evidence type="ECO:0000256" key="10">
    <source>
        <dbReference type="ARBA" id="ARBA00023136"/>
    </source>
</evidence>
<dbReference type="AlphaFoldDB" id="A0A060T7X3"/>
<dbReference type="EC" id="2.5.1.47" evidence="4"/>
<dbReference type="GO" id="GO:0004124">
    <property type="term" value="F:cysteine synthase activity"/>
    <property type="evidence" value="ECO:0007669"/>
    <property type="project" value="UniProtKB-EC"/>
</dbReference>
<dbReference type="GO" id="GO:0006535">
    <property type="term" value="P:cysteine biosynthetic process from serine"/>
    <property type="evidence" value="ECO:0007669"/>
    <property type="project" value="InterPro"/>
</dbReference>
<keyword evidence="10 14" id="KW-0472">Membrane</keyword>
<dbReference type="FunFam" id="3.40.50.1100:FF:000096">
    <property type="entry name" value="Related to cysteine synthase"/>
    <property type="match status" value="1"/>
</dbReference>
<feature type="region of interest" description="Disordered" evidence="13">
    <location>
        <begin position="372"/>
        <end position="395"/>
    </location>
</feature>
<accession>A0A060T7X3</accession>
<dbReference type="InterPro" id="IPR050214">
    <property type="entry name" value="Cys_Synth/Cystath_Beta-Synth"/>
</dbReference>
<dbReference type="CDD" id="cd01561">
    <property type="entry name" value="CBS_like"/>
    <property type="match status" value="1"/>
</dbReference>
<comment type="catalytic activity">
    <reaction evidence="11">
        <text>O-acetyl-L-serine + hydrogen sulfide = L-cysteine + acetate</text>
        <dbReference type="Rhea" id="RHEA:14829"/>
        <dbReference type="ChEBI" id="CHEBI:29919"/>
        <dbReference type="ChEBI" id="CHEBI:30089"/>
        <dbReference type="ChEBI" id="CHEBI:35235"/>
        <dbReference type="ChEBI" id="CHEBI:58340"/>
        <dbReference type="EC" id="2.5.1.47"/>
    </reaction>
</comment>
<evidence type="ECO:0000256" key="11">
    <source>
        <dbReference type="ARBA" id="ARBA00047931"/>
    </source>
</evidence>
<evidence type="ECO:0000256" key="3">
    <source>
        <dbReference type="ARBA" id="ARBA00007103"/>
    </source>
</evidence>
<keyword evidence="7" id="KW-1000">Mitochondrion outer membrane</keyword>
<dbReference type="PhylomeDB" id="A0A060T7X3"/>
<keyword evidence="6 14" id="KW-0812">Transmembrane</keyword>
<keyword evidence="9" id="KW-0496">Mitochondrion</keyword>
<evidence type="ECO:0000256" key="14">
    <source>
        <dbReference type="SAM" id="Phobius"/>
    </source>
</evidence>
<dbReference type="PANTHER" id="PTHR10314">
    <property type="entry name" value="CYSTATHIONINE BETA-SYNTHASE"/>
    <property type="match status" value="1"/>
</dbReference>
<evidence type="ECO:0000256" key="4">
    <source>
        <dbReference type="ARBA" id="ARBA00012681"/>
    </source>
</evidence>
<evidence type="ECO:0000313" key="16">
    <source>
        <dbReference type="EMBL" id="CDP35271.1"/>
    </source>
</evidence>
<gene>
    <name evidence="16" type="ORF">GNLVRS02_ARAD1C31504g</name>
</gene>
<protein>
    <recommendedName>
        <fullName evidence="4">cysteine synthase</fullName>
        <ecNumber evidence="4">2.5.1.47</ecNumber>
    </recommendedName>
    <alternativeName>
        <fullName evidence="12">Cysteine synthase-like protein</fullName>
    </alternativeName>
</protein>
<dbReference type="SUPFAM" id="SSF53686">
    <property type="entry name" value="Tryptophan synthase beta subunit-like PLP-dependent enzymes"/>
    <property type="match status" value="1"/>
</dbReference>
<evidence type="ECO:0000256" key="6">
    <source>
        <dbReference type="ARBA" id="ARBA00022692"/>
    </source>
</evidence>
<evidence type="ECO:0000256" key="9">
    <source>
        <dbReference type="ARBA" id="ARBA00023128"/>
    </source>
</evidence>
<reference evidence="16" key="2">
    <citation type="submission" date="2014-06" db="EMBL/GenBank/DDBJ databases">
        <title>The complete genome of Blastobotrys (Arxula) adeninivorans LS3 - a yeast of biotechnological interest.</title>
        <authorList>
            <person name="Kunze G."/>
            <person name="Gaillardin C."/>
            <person name="Czernicka M."/>
            <person name="Durrens P."/>
            <person name="Martin T."/>
            <person name="Boer E."/>
            <person name="Gabaldon T."/>
            <person name="Cruz J."/>
            <person name="Talla E."/>
            <person name="Marck C."/>
            <person name="Goffeau A."/>
            <person name="Barbe V."/>
            <person name="Baret P."/>
            <person name="Baronian K."/>
            <person name="Beier S."/>
            <person name="Bleykasten C."/>
            <person name="Bode R."/>
            <person name="Casaregola S."/>
            <person name="Despons L."/>
            <person name="Fairhead C."/>
            <person name="Giersberg M."/>
            <person name="Gierski P."/>
            <person name="Hahnel U."/>
            <person name="Hartmann A."/>
            <person name="Jankowska D."/>
            <person name="Jubin C."/>
            <person name="Jung P."/>
            <person name="Lafontaine I."/>
            <person name="Leh-Louis V."/>
            <person name="Lemaire M."/>
            <person name="Marcet-Houben M."/>
            <person name="Mascher M."/>
            <person name="Morel G."/>
            <person name="Richard G.-F."/>
            <person name="Riechen J."/>
            <person name="Sacerdot C."/>
            <person name="Sarkar A."/>
            <person name="Savel G."/>
            <person name="Schacherer J."/>
            <person name="Sherman D."/>
            <person name="Straub M.-L."/>
            <person name="Stein N."/>
            <person name="Thierry A."/>
            <person name="Trautwein-Schult A."/>
            <person name="Westhof E."/>
            <person name="Worch S."/>
            <person name="Dujon B."/>
            <person name="Souciet J.-L."/>
            <person name="Wincker P."/>
            <person name="Scholz U."/>
            <person name="Neuveglise N."/>
        </authorList>
    </citation>
    <scope>NUCLEOTIDE SEQUENCE</scope>
    <source>
        <strain evidence="16">LS3</strain>
    </source>
</reference>
<keyword evidence="8 14" id="KW-1133">Transmembrane helix</keyword>